<accession>A0A225VBR6</accession>
<dbReference type="PANTHER" id="PTHR33064:SF37">
    <property type="entry name" value="RIBONUCLEASE H"/>
    <property type="match status" value="1"/>
</dbReference>
<dbReference type="EMBL" id="NBNE01005917">
    <property type="protein sequence ID" value="OWZ02823.1"/>
    <property type="molecule type" value="Genomic_DNA"/>
</dbReference>
<dbReference type="AlphaFoldDB" id="A0A225VBR6"/>
<reference evidence="3" key="1">
    <citation type="submission" date="2017-03" db="EMBL/GenBank/DDBJ databases">
        <title>Phytopthora megakarya and P. palmivora, two closely related causual agents of cacao black pod achieved similar genome size and gene model numbers by different mechanisms.</title>
        <authorList>
            <person name="Ali S."/>
            <person name="Shao J."/>
            <person name="Larry D.J."/>
            <person name="Kronmiller B."/>
            <person name="Shen D."/>
            <person name="Strem M.D."/>
            <person name="Melnick R.L."/>
            <person name="Guiltinan M.J."/>
            <person name="Tyler B.M."/>
            <person name="Meinhardt L.W."/>
            <person name="Bailey B.A."/>
        </authorList>
    </citation>
    <scope>NUCLEOTIDE SEQUENCE [LARGE SCALE GENOMIC DNA]</scope>
    <source>
        <strain evidence="3">zdho120</strain>
    </source>
</reference>
<dbReference type="OrthoDB" id="125537at2759"/>
<dbReference type="Proteomes" id="UP000198211">
    <property type="component" value="Unassembled WGS sequence"/>
</dbReference>
<evidence type="ECO:0008006" key="4">
    <source>
        <dbReference type="Google" id="ProtNLM"/>
    </source>
</evidence>
<proteinExistence type="predicted"/>
<dbReference type="Gene3D" id="3.10.10.10">
    <property type="entry name" value="HIV Type 1 Reverse Transcriptase, subunit A, domain 1"/>
    <property type="match status" value="1"/>
</dbReference>
<dbReference type="SUPFAM" id="SSF56672">
    <property type="entry name" value="DNA/RNA polymerases"/>
    <property type="match status" value="1"/>
</dbReference>
<comment type="caution">
    <text evidence="2">The sequence shown here is derived from an EMBL/GenBank/DDBJ whole genome shotgun (WGS) entry which is preliminary data.</text>
</comment>
<name>A0A225VBR6_9STRA</name>
<sequence>MSLSACIEQGTMVRICGFEIFKEEKNVSESEWQDYFLSARVPNNIAYKTLDKEVKTLCMDTSLLDAESRLSRLMAEFYEIVDRLNMEDVIQVEPKKVVGYLVDALRPPAFKSAVKNQLGRQIHKPTKANTETFLMWLRKELEDFMRFEAHITPRKLLAAAQKVSDDWDTSDVDDGPESKESSVLVCTGSLRNEERTPEENVLEDAENQACFPDFISEINAERKEIRGILLEKVDEARRFGASVGFVQELEQIFMQLIDVFCISIGRDPPVDMPPIEVKLKPGTSPVRRRARRYSPTHREFLKKHIEVLIAAGLCYHNTKSSERYRMTADVRGPNKCVEPVVWPMPILETVFEQLRGTSRYFSLDFFKGFWQFAMAEGCQEIYSILTEKCIIMPTRVLVGGTNSVAYT</sequence>
<dbReference type="Gene3D" id="3.30.70.270">
    <property type="match status" value="1"/>
</dbReference>
<evidence type="ECO:0000313" key="3">
    <source>
        <dbReference type="Proteomes" id="UP000198211"/>
    </source>
</evidence>
<dbReference type="InterPro" id="IPR043502">
    <property type="entry name" value="DNA/RNA_pol_sf"/>
</dbReference>
<protein>
    <recommendedName>
        <fullName evidence="4">Reverse transcriptase</fullName>
    </recommendedName>
</protein>
<feature type="region of interest" description="Disordered" evidence="1">
    <location>
        <begin position="167"/>
        <end position="201"/>
    </location>
</feature>
<evidence type="ECO:0000313" key="2">
    <source>
        <dbReference type="EMBL" id="OWZ02823.1"/>
    </source>
</evidence>
<dbReference type="InterPro" id="IPR043128">
    <property type="entry name" value="Rev_trsase/Diguanyl_cyclase"/>
</dbReference>
<organism evidence="2 3">
    <name type="scientific">Phytophthora megakarya</name>
    <dbReference type="NCBI Taxonomy" id="4795"/>
    <lineage>
        <taxon>Eukaryota</taxon>
        <taxon>Sar</taxon>
        <taxon>Stramenopiles</taxon>
        <taxon>Oomycota</taxon>
        <taxon>Peronosporomycetes</taxon>
        <taxon>Peronosporales</taxon>
        <taxon>Peronosporaceae</taxon>
        <taxon>Phytophthora</taxon>
    </lineage>
</organism>
<dbReference type="PANTHER" id="PTHR33064">
    <property type="entry name" value="POL PROTEIN"/>
    <property type="match status" value="1"/>
</dbReference>
<dbReference type="InterPro" id="IPR051320">
    <property type="entry name" value="Viral_Replic_Matur_Polypro"/>
</dbReference>
<evidence type="ECO:0000256" key="1">
    <source>
        <dbReference type="SAM" id="MobiDB-lite"/>
    </source>
</evidence>
<keyword evidence="3" id="KW-1185">Reference proteome</keyword>
<gene>
    <name evidence="2" type="ORF">PHMEG_00025551</name>
</gene>